<comment type="similarity">
    <text evidence="1">Belongs to the multicopper oxidase family.</text>
</comment>
<proteinExistence type="inferred from homology"/>
<name>A0ABM0LWV7_SACKO</name>
<keyword evidence="4" id="KW-0186">Copper</keyword>
<feature type="compositionally biased region" description="Basic and acidic residues" evidence="5">
    <location>
        <begin position="176"/>
        <end position="191"/>
    </location>
</feature>
<dbReference type="Proteomes" id="UP000694865">
    <property type="component" value="Unplaced"/>
</dbReference>
<evidence type="ECO:0000256" key="2">
    <source>
        <dbReference type="ARBA" id="ARBA00022723"/>
    </source>
</evidence>
<organism evidence="7 8">
    <name type="scientific">Saccoglossus kowalevskii</name>
    <name type="common">Acorn worm</name>
    <dbReference type="NCBI Taxonomy" id="10224"/>
    <lineage>
        <taxon>Eukaryota</taxon>
        <taxon>Metazoa</taxon>
        <taxon>Hemichordata</taxon>
        <taxon>Enteropneusta</taxon>
        <taxon>Harrimaniidae</taxon>
        <taxon>Saccoglossus</taxon>
    </lineage>
</organism>
<evidence type="ECO:0000259" key="6">
    <source>
        <dbReference type="Pfam" id="PF07732"/>
    </source>
</evidence>
<evidence type="ECO:0000256" key="5">
    <source>
        <dbReference type="SAM" id="MobiDB-lite"/>
    </source>
</evidence>
<sequence length="191" mass="21327">MVLYNDDTGSGVPVYYDANSRTWRKRVLTRDNCGKNAQLTPEELDKVLTVDGTYGTAIAVNNQMPGPPIIVYKDTEVVVNVANKLLLEGITLHWHGITQKKTSWMDGVGMVSQCPINPGETFQYRFIADKVGTHWYHSHYGTQRTDGLYGAFIVLDVDDDDASSIISDTGNPTKRNSPEEENVNKENRMVS</sequence>
<protein>
    <submittedName>
        <fullName evidence="8">L-ascorbate oxidase-like</fullName>
    </submittedName>
</protein>
<evidence type="ECO:0000256" key="3">
    <source>
        <dbReference type="ARBA" id="ARBA00023002"/>
    </source>
</evidence>
<dbReference type="Gene3D" id="2.60.40.420">
    <property type="entry name" value="Cupredoxins - blue copper proteins"/>
    <property type="match status" value="1"/>
</dbReference>
<dbReference type="PANTHER" id="PTHR11709">
    <property type="entry name" value="MULTI-COPPER OXIDASE"/>
    <property type="match status" value="1"/>
</dbReference>
<evidence type="ECO:0000256" key="1">
    <source>
        <dbReference type="ARBA" id="ARBA00010609"/>
    </source>
</evidence>
<evidence type="ECO:0000313" key="7">
    <source>
        <dbReference type="Proteomes" id="UP000694865"/>
    </source>
</evidence>
<dbReference type="PANTHER" id="PTHR11709:SF394">
    <property type="entry name" value="FI03373P-RELATED"/>
    <property type="match status" value="1"/>
</dbReference>
<gene>
    <name evidence="8" type="primary">LOC102805329</name>
</gene>
<keyword evidence="3" id="KW-0560">Oxidoreductase</keyword>
<evidence type="ECO:0000256" key="4">
    <source>
        <dbReference type="ARBA" id="ARBA00023008"/>
    </source>
</evidence>
<reference evidence="8" key="1">
    <citation type="submission" date="2025-08" db="UniProtKB">
        <authorList>
            <consortium name="RefSeq"/>
        </authorList>
    </citation>
    <scope>IDENTIFICATION</scope>
    <source>
        <tissue evidence="8">Testes</tissue>
    </source>
</reference>
<dbReference type="GeneID" id="102805329"/>
<dbReference type="InterPro" id="IPR011707">
    <property type="entry name" value="Cu-oxidase-like_N"/>
</dbReference>
<dbReference type="SUPFAM" id="SSF49503">
    <property type="entry name" value="Cupredoxins"/>
    <property type="match status" value="1"/>
</dbReference>
<feature type="region of interest" description="Disordered" evidence="5">
    <location>
        <begin position="164"/>
        <end position="191"/>
    </location>
</feature>
<keyword evidence="7" id="KW-1185">Reference proteome</keyword>
<keyword evidence="2" id="KW-0479">Metal-binding</keyword>
<dbReference type="CDD" id="cd13858">
    <property type="entry name" value="CuRO_1_tcLCC2_insect_like"/>
    <property type="match status" value="1"/>
</dbReference>
<dbReference type="InterPro" id="IPR008972">
    <property type="entry name" value="Cupredoxin"/>
</dbReference>
<feature type="domain" description="Plastocyanin-like" evidence="6">
    <location>
        <begin position="50"/>
        <end position="156"/>
    </location>
</feature>
<accession>A0ABM0LWV7</accession>
<dbReference type="RefSeq" id="XP_006812248.1">
    <property type="nucleotide sequence ID" value="XM_006812185.1"/>
</dbReference>
<dbReference type="InterPro" id="IPR045087">
    <property type="entry name" value="Cu-oxidase_fam"/>
</dbReference>
<evidence type="ECO:0000313" key="8">
    <source>
        <dbReference type="RefSeq" id="XP_006812248.1"/>
    </source>
</evidence>
<dbReference type="Pfam" id="PF07732">
    <property type="entry name" value="Cu-oxidase_3"/>
    <property type="match status" value="1"/>
</dbReference>